<dbReference type="InterPro" id="IPR016181">
    <property type="entry name" value="Acyl_CoA_acyltransferase"/>
</dbReference>
<feature type="domain" description="N-acetyltransferase" evidence="1">
    <location>
        <begin position="21"/>
        <end position="185"/>
    </location>
</feature>
<reference evidence="2 3" key="2">
    <citation type="journal article" date="2010" name="Stand. Genomic Sci.">
        <title>Complete genome sequence of Xylanimonas cellulosilytica type strain (XIL07).</title>
        <authorList>
            <person name="Foster B."/>
            <person name="Pukall R."/>
            <person name="Abt B."/>
            <person name="Nolan M."/>
            <person name="Glavina Del Rio T."/>
            <person name="Chen F."/>
            <person name="Lucas S."/>
            <person name="Tice H."/>
            <person name="Pitluck S."/>
            <person name="Cheng J.-F."/>
            <person name="Chertkov O."/>
            <person name="Brettin T."/>
            <person name="Han C."/>
            <person name="Detter J.C."/>
            <person name="Bruce D."/>
            <person name="Goodwin L."/>
            <person name="Ivanova N."/>
            <person name="Mavromatis K."/>
            <person name="Pati A."/>
            <person name="Mikhailova N."/>
            <person name="Chen A."/>
            <person name="Palaniappan K."/>
            <person name="Land M."/>
            <person name="Hauser L."/>
            <person name="Chang Y.-J."/>
            <person name="Jeffries C.D."/>
            <person name="Chain P."/>
            <person name="Rohde M."/>
            <person name="Goeker M."/>
            <person name="Bristow J."/>
            <person name="Eisen J.A."/>
            <person name="Markowitz V."/>
            <person name="Hugenholtz P."/>
            <person name="Kyrpides N.C."/>
            <person name="Klenk H.-P."/>
            <person name="Lapidus A."/>
        </authorList>
    </citation>
    <scope>NUCLEOTIDE SEQUENCE [LARGE SCALE GENOMIC DNA]</scope>
    <source>
        <strain evidence="3">DSM 15894 / CECT 5975 / LMG 20990 / XIL07</strain>
    </source>
</reference>
<dbReference type="HOGENOM" id="CLU_013985_3_6_11"/>
<dbReference type="PROSITE" id="PS51186">
    <property type="entry name" value="GNAT"/>
    <property type="match status" value="1"/>
</dbReference>
<accession>D1BSA5</accession>
<dbReference type="GO" id="GO:0016747">
    <property type="term" value="F:acyltransferase activity, transferring groups other than amino-acyl groups"/>
    <property type="evidence" value="ECO:0007669"/>
    <property type="project" value="InterPro"/>
</dbReference>
<reference evidence="3" key="1">
    <citation type="submission" date="2009-11" db="EMBL/GenBank/DDBJ databases">
        <title>The complete chromosome of Xylanimonas cellulosilytica DSM 15894.</title>
        <authorList>
            <consortium name="US DOE Joint Genome Institute (JGI-PGF)"/>
            <person name="Lucas S."/>
            <person name="Copeland A."/>
            <person name="Lapidus A."/>
            <person name="Glavina del Rio T."/>
            <person name="Dalin E."/>
            <person name="Tice H."/>
            <person name="Bruce D."/>
            <person name="Goodwin L."/>
            <person name="Pitluck S."/>
            <person name="Kyrpides N."/>
            <person name="Mavromatis K."/>
            <person name="Ivanova N."/>
            <person name="Mikhailova N."/>
            <person name="Foster B."/>
            <person name="Clum A."/>
            <person name="Brettin T."/>
            <person name="Detter J.C."/>
            <person name="Han C."/>
            <person name="Larimer F."/>
            <person name="Land M."/>
            <person name="Hauser L."/>
            <person name="Markowitz V."/>
            <person name="Cheng J.F."/>
            <person name="Hugenholtz P."/>
            <person name="Woyke T."/>
            <person name="Wu D."/>
            <person name="Gehrich-Schroeter G."/>
            <person name="Schneider S."/>
            <person name="Pukall S.R."/>
            <person name="Klenk H.P."/>
            <person name="Eisen J.A."/>
        </authorList>
    </citation>
    <scope>NUCLEOTIDE SEQUENCE [LARGE SCALE GENOMIC DNA]</scope>
    <source>
        <strain evidence="3">DSM 15894 / CECT 5975 / LMG 20990 / XIL07</strain>
    </source>
</reference>
<dbReference type="EMBL" id="CP001821">
    <property type="protein sequence ID" value="ACZ30597.1"/>
    <property type="molecule type" value="Genomic_DNA"/>
</dbReference>
<dbReference type="Proteomes" id="UP000002255">
    <property type="component" value="Chromosome"/>
</dbReference>
<gene>
    <name evidence="2" type="ordered locus">Xcel_1567</name>
</gene>
<dbReference type="STRING" id="446471.Xcel_1567"/>
<protein>
    <submittedName>
        <fullName evidence="2">GCN5-related N-acetyltransferase</fullName>
    </submittedName>
</protein>
<dbReference type="Gene3D" id="3.40.630.30">
    <property type="match status" value="1"/>
</dbReference>
<organism evidence="2 3">
    <name type="scientific">Xylanimonas cellulosilytica (strain DSM 15894 / JCM 12276 / CECT 5975 / KCTC 9989 / LMG 20990 / NBRC 107835 / XIL07)</name>
    <dbReference type="NCBI Taxonomy" id="446471"/>
    <lineage>
        <taxon>Bacteria</taxon>
        <taxon>Bacillati</taxon>
        <taxon>Actinomycetota</taxon>
        <taxon>Actinomycetes</taxon>
        <taxon>Micrococcales</taxon>
        <taxon>Promicromonosporaceae</taxon>
        <taxon>Xylanimonas</taxon>
    </lineage>
</organism>
<name>D1BSA5_XYLCX</name>
<dbReference type="InterPro" id="IPR000182">
    <property type="entry name" value="GNAT_dom"/>
</dbReference>
<dbReference type="PANTHER" id="PTHR43792">
    <property type="entry name" value="GNAT FAMILY, PUTATIVE (AFU_ORTHOLOGUE AFUA_3G00765)-RELATED-RELATED"/>
    <property type="match status" value="1"/>
</dbReference>
<dbReference type="eggNOG" id="COG1670">
    <property type="taxonomic scope" value="Bacteria"/>
</dbReference>
<proteinExistence type="predicted"/>
<dbReference type="InterPro" id="IPR051531">
    <property type="entry name" value="N-acetyltransferase"/>
</dbReference>
<dbReference type="OrthoDB" id="9132139at2"/>
<evidence type="ECO:0000259" key="1">
    <source>
        <dbReference type="PROSITE" id="PS51186"/>
    </source>
</evidence>
<dbReference type="AlphaFoldDB" id="D1BSA5"/>
<dbReference type="PANTHER" id="PTHR43792:SF1">
    <property type="entry name" value="N-ACETYLTRANSFERASE DOMAIN-CONTAINING PROTEIN"/>
    <property type="match status" value="1"/>
</dbReference>
<dbReference type="SUPFAM" id="SSF55729">
    <property type="entry name" value="Acyl-CoA N-acyltransferases (Nat)"/>
    <property type="match status" value="1"/>
</dbReference>
<dbReference type="Pfam" id="PF13302">
    <property type="entry name" value="Acetyltransf_3"/>
    <property type="match status" value="1"/>
</dbReference>
<dbReference type="KEGG" id="xce:Xcel_1567"/>
<sequence length="193" mass="21302">MTVPLPDDDDGAGVVVRTARLTLRRVRPADAEAFLTWRSQPPVMRYLYLEPWTPEVARERLTAWATDPFAGPGDVLELAVEADGAVVGEALLKWKDQQQTEIGYAFHPTVVGRGYATEATRALLALAFDTYGFHRAYASIDAENLASVRVAQRLGMRHEATLVENAVRPADGVWGTEVVYAMLASEHAARRRP</sequence>
<evidence type="ECO:0000313" key="3">
    <source>
        <dbReference type="Proteomes" id="UP000002255"/>
    </source>
</evidence>
<evidence type="ECO:0000313" key="2">
    <source>
        <dbReference type="EMBL" id="ACZ30597.1"/>
    </source>
</evidence>
<keyword evidence="3" id="KW-1185">Reference proteome</keyword>
<dbReference type="RefSeq" id="WP_012878339.1">
    <property type="nucleotide sequence ID" value="NC_013530.1"/>
</dbReference>